<sequence>MINRKFKKSKGKQILITRTRSNLLLDSKELTFMNKFNQILSQQPNLQTTLQKFNLPFSTQDNFQAIQVVYLFKRQIQILQHTYQLQLKKRNWRRFQIRKNKKS</sequence>
<dbReference type="EMBL" id="CAJJDN010000113">
    <property type="protein sequence ID" value="CAD8117134.1"/>
    <property type="molecule type" value="Genomic_DNA"/>
</dbReference>
<name>A0A8S1QQ23_9CILI</name>
<proteinExistence type="predicted"/>
<accession>A0A8S1QQ23</accession>
<comment type="caution">
    <text evidence="1">The sequence shown here is derived from an EMBL/GenBank/DDBJ whole genome shotgun (WGS) entry which is preliminary data.</text>
</comment>
<keyword evidence="2" id="KW-1185">Reference proteome</keyword>
<dbReference type="AlphaFoldDB" id="A0A8S1QQ23"/>
<protein>
    <submittedName>
        <fullName evidence="1">Uncharacterized protein</fullName>
    </submittedName>
</protein>
<gene>
    <name evidence="1" type="ORF">PSON_ATCC_30995.1.T1130022</name>
</gene>
<dbReference type="Proteomes" id="UP000692954">
    <property type="component" value="Unassembled WGS sequence"/>
</dbReference>
<reference evidence="1" key="1">
    <citation type="submission" date="2021-01" db="EMBL/GenBank/DDBJ databases">
        <authorList>
            <consortium name="Genoscope - CEA"/>
            <person name="William W."/>
        </authorList>
    </citation>
    <scope>NUCLEOTIDE SEQUENCE</scope>
</reference>
<organism evidence="1 2">
    <name type="scientific">Paramecium sonneborni</name>
    <dbReference type="NCBI Taxonomy" id="65129"/>
    <lineage>
        <taxon>Eukaryota</taxon>
        <taxon>Sar</taxon>
        <taxon>Alveolata</taxon>
        <taxon>Ciliophora</taxon>
        <taxon>Intramacronucleata</taxon>
        <taxon>Oligohymenophorea</taxon>
        <taxon>Peniculida</taxon>
        <taxon>Parameciidae</taxon>
        <taxon>Paramecium</taxon>
    </lineage>
</organism>
<evidence type="ECO:0000313" key="1">
    <source>
        <dbReference type="EMBL" id="CAD8117134.1"/>
    </source>
</evidence>
<evidence type="ECO:0000313" key="2">
    <source>
        <dbReference type="Proteomes" id="UP000692954"/>
    </source>
</evidence>